<organism evidence="1 2">
    <name type="scientific">Candidatus Falkowbacteria bacterium RIFCSPLOWO2_12_FULL_45_13</name>
    <dbReference type="NCBI Taxonomy" id="1797991"/>
    <lineage>
        <taxon>Bacteria</taxon>
        <taxon>Candidatus Falkowiibacteriota</taxon>
    </lineage>
</organism>
<reference evidence="1 2" key="1">
    <citation type="journal article" date="2016" name="Nat. Commun.">
        <title>Thousands of microbial genomes shed light on interconnected biogeochemical processes in an aquifer system.</title>
        <authorList>
            <person name="Anantharaman K."/>
            <person name="Brown C.T."/>
            <person name="Hug L.A."/>
            <person name="Sharon I."/>
            <person name="Castelle C.J."/>
            <person name="Probst A.J."/>
            <person name="Thomas B.C."/>
            <person name="Singh A."/>
            <person name="Wilkins M.J."/>
            <person name="Karaoz U."/>
            <person name="Brodie E.L."/>
            <person name="Williams K.H."/>
            <person name="Hubbard S.S."/>
            <person name="Banfield J.F."/>
        </authorList>
    </citation>
    <scope>NUCLEOTIDE SEQUENCE [LARGE SCALE GENOMIC DNA]</scope>
</reference>
<accession>A0A1F5SXC5</accession>
<evidence type="ECO:0008006" key="3">
    <source>
        <dbReference type="Google" id="ProtNLM"/>
    </source>
</evidence>
<dbReference type="SUPFAM" id="SSF53448">
    <property type="entry name" value="Nucleotide-diphospho-sugar transferases"/>
    <property type="match status" value="1"/>
</dbReference>
<gene>
    <name evidence="1" type="ORF">A3H09_02320</name>
</gene>
<protein>
    <recommendedName>
        <fullName evidence="3">Acylneuraminate cytidylyltransferase</fullName>
    </recommendedName>
</protein>
<dbReference type="InterPro" id="IPR050793">
    <property type="entry name" value="CMP-NeuNAc_synthase"/>
</dbReference>
<dbReference type="Gene3D" id="3.90.550.10">
    <property type="entry name" value="Spore Coat Polysaccharide Biosynthesis Protein SpsA, Chain A"/>
    <property type="match status" value="1"/>
</dbReference>
<evidence type="ECO:0000313" key="1">
    <source>
        <dbReference type="EMBL" id="OGF31289.1"/>
    </source>
</evidence>
<dbReference type="CDD" id="cd02513">
    <property type="entry name" value="CMP-NeuAc_Synthase"/>
    <property type="match status" value="1"/>
</dbReference>
<dbReference type="Proteomes" id="UP000176915">
    <property type="component" value="Unassembled WGS sequence"/>
</dbReference>
<dbReference type="AlphaFoldDB" id="A0A1F5SXC5"/>
<dbReference type="InterPro" id="IPR003329">
    <property type="entry name" value="Cytidylyl_trans"/>
</dbReference>
<dbReference type="InterPro" id="IPR029044">
    <property type="entry name" value="Nucleotide-diphossugar_trans"/>
</dbReference>
<dbReference type="PANTHER" id="PTHR21485">
    <property type="entry name" value="HAD SUPERFAMILY MEMBERS CMAS AND KDSC"/>
    <property type="match status" value="1"/>
</dbReference>
<dbReference type="PANTHER" id="PTHR21485:SF6">
    <property type="entry name" value="N-ACYLNEURAMINATE CYTIDYLYLTRANSFERASE-RELATED"/>
    <property type="match status" value="1"/>
</dbReference>
<comment type="caution">
    <text evidence="1">The sequence shown here is derived from an EMBL/GenBank/DDBJ whole genome shotgun (WGS) entry which is preliminary data.</text>
</comment>
<evidence type="ECO:0000313" key="2">
    <source>
        <dbReference type="Proteomes" id="UP000176915"/>
    </source>
</evidence>
<dbReference type="EMBL" id="MFFY01000020">
    <property type="protein sequence ID" value="OGF31289.1"/>
    <property type="molecule type" value="Genomic_DNA"/>
</dbReference>
<proteinExistence type="predicted"/>
<dbReference type="Pfam" id="PF02348">
    <property type="entry name" value="CTP_transf_3"/>
    <property type="match status" value="1"/>
</dbReference>
<sequence length="252" mass="28727">MNLKIRNLFIMSKEKILAYIPARAGSKRIPNKNIKNFLGRPLIAYTIRQARACDFVDRIMVDTDSAKIAAISRKYGAEAPWLRPPDLAADQANIRDALIYFLTKLENQENYAPDYILILQTTSPLRELKDIEACWRLIKKGGASTVLTVCPTHPRLYYLDNGQNIILANGRENQSTNIQAWRPAYILNGCFAYIVKTAAFLKEKNIITKKTKAVICDKWRSVDLDEPADWLTAELLCKNKKHLAKKIKLMTT</sequence>
<dbReference type="GO" id="GO:0008781">
    <property type="term" value="F:N-acylneuraminate cytidylyltransferase activity"/>
    <property type="evidence" value="ECO:0007669"/>
    <property type="project" value="TreeGrafter"/>
</dbReference>
<name>A0A1F5SXC5_9BACT</name>